<organism evidence="2 3">
    <name type="scientific">Marinoscillum luteum</name>
    <dbReference type="NCBI Taxonomy" id="861051"/>
    <lineage>
        <taxon>Bacteria</taxon>
        <taxon>Pseudomonadati</taxon>
        <taxon>Bacteroidota</taxon>
        <taxon>Cytophagia</taxon>
        <taxon>Cytophagales</taxon>
        <taxon>Reichenbachiellaceae</taxon>
        <taxon>Marinoscillum</taxon>
    </lineage>
</organism>
<keyword evidence="3" id="KW-1185">Reference proteome</keyword>
<evidence type="ECO:0000259" key="1">
    <source>
        <dbReference type="Pfam" id="PF04945"/>
    </source>
</evidence>
<dbReference type="RefSeq" id="WP_395417448.1">
    <property type="nucleotide sequence ID" value="NZ_JBIPKE010000016.1"/>
</dbReference>
<protein>
    <submittedName>
        <fullName evidence="2">YHS domain-containing (Seleno)protein</fullName>
    </submittedName>
</protein>
<dbReference type="Pfam" id="PF04945">
    <property type="entry name" value="YHS"/>
    <property type="match status" value="1"/>
</dbReference>
<dbReference type="InterPro" id="IPR007029">
    <property type="entry name" value="YHS_dom"/>
</dbReference>
<evidence type="ECO:0000313" key="3">
    <source>
        <dbReference type="Proteomes" id="UP001610063"/>
    </source>
</evidence>
<comment type="caution">
    <text evidence="2">The sequence shown here is derived from an EMBL/GenBank/DDBJ whole genome shotgun (WGS) entry which is preliminary data.</text>
</comment>
<gene>
    <name evidence="2" type="ORF">ACHKAR_10865</name>
</gene>
<name>A0ABW7N9D2_9BACT</name>
<feature type="domain" description="YHS" evidence="1">
    <location>
        <begin position="36"/>
        <end position="79"/>
    </location>
</feature>
<dbReference type="EMBL" id="JBIPKE010000016">
    <property type="protein sequence ID" value="MFH6983947.1"/>
    <property type="molecule type" value="Genomic_DNA"/>
</dbReference>
<dbReference type="Proteomes" id="UP001610063">
    <property type="component" value="Unassembled WGS sequence"/>
</dbReference>
<sequence>MIKFFSLITLVFLMQEGHLNLDKQGVAMEGYDPVSYFNGKPTAGQSGYSYLFQGARYYFSSSENLEIFKLTSEKYVPQYGGWCAYAMGETGDKVKIDPETFRITDGKLYLFYNFRGNNTLIPWKQNELPLMEKANKNWNTKYVSD</sequence>
<dbReference type="NCBIfam" id="NF041384">
    <property type="entry name" value="YHS_seleno_dom"/>
    <property type="match status" value="1"/>
</dbReference>
<reference evidence="2 3" key="1">
    <citation type="journal article" date="2013" name="Int. J. Syst. Evol. Microbiol.">
        <title>Marinoscillum luteum sp. nov., isolated from marine sediment.</title>
        <authorList>
            <person name="Cha I.T."/>
            <person name="Park S.J."/>
            <person name="Kim S.J."/>
            <person name="Kim J.G."/>
            <person name="Jung M.Y."/>
            <person name="Shin K.S."/>
            <person name="Kwon K.K."/>
            <person name="Yang S.H."/>
            <person name="Seo Y.S."/>
            <person name="Rhee S.K."/>
        </authorList>
    </citation>
    <scope>NUCLEOTIDE SEQUENCE [LARGE SCALE GENOMIC DNA]</scope>
    <source>
        <strain evidence="2 3">KCTC 23939</strain>
    </source>
</reference>
<evidence type="ECO:0000313" key="2">
    <source>
        <dbReference type="EMBL" id="MFH6983947.1"/>
    </source>
</evidence>
<proteinExistence type="predicted"/>
<accession>A0ABW7N9D2</accession>